<reference evidence="3 4" key="1">
    <citation type="submission" date="2024-10" db="EMBL/GenBank/DDBJ databases">
        <title>The Natural Products Discovery Center: Release of the First 8490 Sequenced Strains for Exploring Actinobacteria Biosynthetic Diversity.</title>
        <authorList>
            <person name="Kalkreuter E."/>
            <person name="Kautsar S.A."/>
            <person name="Yang D."/>
            <person name="Bader C.D."/>
            <person name="Teijaro C.N."/>
            <person name="Fluegel L."/>
            <person name="Davis C.M."/>
            <person name="Simpson J.R."/>
            <person name="Lauterbach L."/>
            <person name="Steele A.D."/>
            <person name="Gui C."/>
            <person name="Meng S."/>
            <person name="Li G."/>
            <person name="Viehrig K."/>
            <person name="Ye F."/>
            <person name="Su P."/>
            <person name="Kiefer A.F."/>
            <person name="Nichols A."/>
            <person name="Cepeda A.J."/>
            <person name="Yan W."/>
            <person name="Fan B."/>
            <person name="Jiang Y."/>
            <person name="Adhikari A."/>
            <person name="Zheng C.-J."/>
            <person name="Schuster L."/>
            <person name="Cowan T.M."/>
            <person name="Smanski M.J."/>
            <person name="Chevrette M.G."/>
            <person name="De Carvalho L.P.S."/>
            <person name="Shen B."/>
        </authorList>
    </citation>
    <scope>NUCLEOTIDE SEQUENCE [LARGE SCALE GENOMIC DNA]</scope>
    <source>
        <strain evidence="3 4">NPDC050545</strain>
    </source>
</reference>
<proteinExistence type="inferred from homology"/>
<dbReference type="InterPro" id="IPR036291">
    <property type="entry name" value="NAD(P)-bd_dom_sf"/>
</dbReference>
<dbReference type="RefSeq" id="WP_397079530.1">
    <property type="nucleotide sequence ID" value="NZ_JBITGY010000002.1"/>
</dbReference>
<evidence type="ECO:0000256" key="1">
    <source>
        <dbReference type="ARBA" id="ARBA00007637"/>
    </source>
</evidence>
<gene>
    <name evidence="3" type="ORF">ACIBG2_06355</name>
</gene>
<dbReference type="Gene3D" id="3.40.50.720">
    <property type="entry name" value="NAD(P)-binding Rossmann-like Domain"/>
    <property type="match status" value="1"/>
</dbReference>
<dbReference type="EMBL" id="JBITGY010000002">
    <property type="protein sequence ID" value="MFI6496983.1"/>
    <property type="molecule type" value="Genomic_DNA"/>
</dbReference>
<organism evidence="3 4">
    <name type="scientific">Nonomuraea typhae</name>
    <dbReference type="NCBI Taxonomy" id="2603600"/>
    <lineage>
        <taxon>Bacteria</taxon>
        <taxon>Bacillati</taxon>
        <taxon>Actinomycetota</taxon>
        <taxon>Actinomycetes</taxon>
        <taxon>Streptosporangiales</taxon>
        <taxon>Streptosporangiaceae</taxon>
        <taxon>Nonomuraea</taxon>
    </lineage>
</organism>
<accession>A0ABW7YNX5</accession>
<dbReference type="SUPFAM" id="SSF51735">
    <property type="entry name" value="NAD(P)-binding Rossmann-fold domains"/>
    <property type="match status" value="1"/>
</dbReference>
<dbReference type="Proteomes" id="UP001612741">
    <property type="component" value="Unassembled WGS sequence"/>
</dbReference>
<evidence type="ECO:0000259" key="2">
    <source>
        <dbReference type="Pfam" id="PF01370"/>
    </source>
</evidence>
<dbReference type="PANTHER" id="PTHR43000">
    <property type="entry name" value="DTDP-D-GLUCOSE 4,6-DEHYDRATASE-RELATED"/>
    <property type="match status" value="1"/>
</dbReference>
<comment type="caution">
    <text evidence="3">The sequence shown here is derived from an EMBL/GenBank/DDBJ whole genome shotgun (WGS) entry which is preliminary data.</text>
</comment>
<evidence type="ECO:0000313" key="3">
    <source>
        <dbReference type="EMBL" id="MFI6496983.1"/>
    </source>
</evidence>
<dbReference type="InterPro" id="IPR001509">
    <property type="entry name" value="Epimerase_deHydtase"/>
</dbReference>
<sequence length="296" mass="30053">MIVLFGAAGYVGRHVRAALDPQGDVVAVPRARLDLATCGPAELTGLMYEVAPDAVVNCAGATTGDAATLTRDNVVAVARLLAAVAVAAPRARVVQIGSCAEYGRVPMGPPTTEDAPCDPIGPYALTKLAATELVRAAARDGMNATVLRLFNVIGPGAPAGSLPMKLALTLRDGGDLVVGGQDVYRDFLDIRDAAAAVALAARAGRPLPPVLNIGSGRATPVPDLLTTLVGVARPGARILPAAGGPPAIPWQCADITRATAALGWQPHTTLRACLEAVWSAVRLPDTVPAVPATGAP</sequence>
<protein>
    <submittedName>
        <fullName evidence="3">NAD-dependent epimerase/dehydratase family protein</fullName>
    </submittedName>
</protein>
<dbReference type="Pfam" id="PF01370">
    <property type="entry name" value="Epimerase"/>
    <property type="match status" value="1"/>
</dbReference>
<keyword evidence="4" id="KW-1185">Reference proteome</keyword>
<dbReference type="Gene3D" id="3.90.25.10">
    <property type="entry name" value="UDP-galactose 4-epimerase, domain 1"/>
    <property type="match status" value="1"/>
</dbReference>
<evidence type="ECO:0000313" key="4">
    <source>
        <dbReference type="Proteomes" id="UP001612741"/>
    </source>
</evidence>
<comment type="similarity">
    <text evidence="1">Belongs to the NAD(P)-dependent epimerase/dehydratase family.</text>
</comment>
<name>A0ABW7YNX5_9ACTN</name>
<feature type="domain" description="NAD-dependent epimerase/dehydratase" evidence="2">
    <location>
        <begin position="2"/>
        <end position="214"/>
    </location>
</feature>